<accession>C5LEQ9</accession>
<evidence type="ECO:0000259" key="4">
    <source>
        <dbReference type="PROSITE" id="PS50089"/>
    </source>
</evidence>
<keyword evidence="1" id="KW-0862">Zinc</keyword>
<feature type="non-terminal residue" evidence="5">
    <location>
        <position position="1"/>
    </location>
</feature>
<dbReference type="AlphaFoldDB" id="C5LEQ9"/>
<proteinExistence type="predicted"/>
<gene>
    <name evidence="5" type="ORF">Pmar_PMAR021299</name>
</gene>
<dbReference type="SMART" id="SM00184">
    <property type="entry name" value="RING"/>
    <property type="match status" value="1"/>
</dbReference>
<dbReference type="OrthoDB" id="430694at2759"/>
<dbReference type="GeneID" id="9050275"/>
<reference evidence="5 6" key="1">
    <citation type="submission" date="2008-07" db="EMBL/GenBank/DDBJ databases">
        <authorList>
            <person name="El-Sayed N."/>
            <person name="Caler E."/>
            <person name="Inman J."/>
            <person name="Amedeo P."/>
            <person name="Hass B."/>
            <person name="Wortman J."/>
        </authorList>
    </citation>
    <scope>NUCLEOTIDE SEQUENCE [LARGE SCALE GENOMIC DNA]</scope>
    <source>
        <strain evidence="6">ATCC 50983 / TXsc</strain>
    </source>
</reference>
<organism evidence="6">
    <name type="scientific">Perkinsus marinus (strain ATCC 50983 / TXsc)</name>
    <dbReference type="NCBI Taxonomy" id="423536"/>
    <lineage>
        <taxon>Eukaryota</taxon>
        <taxon>Sar</taxon>
        <taxon>Alveolata</taxon>
        <taxon>Perkinsozoa</taxon>
        <taxon>Perkinsea</taxon>
        <taxon>Perkinsida</taxon>
        <taxon>Perkinsidae</taxon>
        <taxon>Perkinsus</taxon>
    </lineage>
</organism>
<keyword evidence="3" id="KW-0812">Transmembrane</keyword>
<dbReference type="EMBL" id="GG681321">
    <property type="protein sequence ID" value="EER04784.1"/>
    <property type="molecule type" value="Genomic_DNA"/>
</dbReference>
<feature type="transmembrane region" description="Helical" evidence="3">
    <location>
        <begin position="12"/>
        <end position="34"/>
    </location>
</feature>
<keyword evidence="1" id="KW-0479">Metal-binding</keyword>
<evidence type="ECO:0000256" key="1">
    <source>
        <dbReference type="PROSITE-ProRule" id="PRU00175"/>
    </source>
</evidence>
<dbReference type="OMA" id="PICLGDM"/>
<dbReference type="RefSeq" id="XP_002772968.1">
    <property type="nucleotide sequence ID" value="XM_002772922.1"/>
</dbReference>
<protein>
    <recommendedName>
        <fullName evidence="4">RING-type domain-containing protein</fullName>
    </recommendedName>
</protein>
<feature type="compositionally biased region" description="Basic and acidic residues" evidence="2">
    <location>
        <begin position="116"/>
        <end position="134"/>
    </location>
</feature>
<keyword evidence="1" id="KW-0863">Zinc-finger</keyword>
<dbReference type="Gene3D" id="3.30.40.10">
    <property type="entry name" value="Zinc/RING finger domain, C3HC4 (zinc finger)"/>
    <property type="match status" value="1"/>
</dbReference>
<sequence length="223" mass="24889">ARDRHYRVYCILIVLTIAWFFILGSLVGITIYASASSASFSFPVYVVIVWAIVPPVILQFWRRRSAVLRMTIKRRKPKSKMPEFDTMFKPATPCEGELCPICLGDMSDSISIPKSDNGDSRESKVDSVESEEKASAQVKESSVVQSVYCSHKFDRDCANIYMNHWGPTAVDAKGDVICCPVCRSSWAPGVNPEEEVGCDSDGSFYYYVPSSEGSRDDVIVNRV</sequence>
<evidence type="ECO:0000313" key="6">
    <source>
        <dbReference type="Proteomes" id="UP000007800"/>
    </source>
</evidence>
<dbReference type="InParanoid" id="C5LEQ9"/>
<feature type="transmembrane region" description="Helical" evidence="3">
    <location>
        <begin position="40"/>
        <end position="61"/>
    </location>
</feature>
<keyword evidence="6" id="KW-1185">Reference proteome</keyword>
<evidence type="ECO:0000256" key="2">
    <source>
        <dbReference type="SAM" id="MobiDB-lite"/>
    </source>
</evidence>
<name>C5LEQ9_PERM5</name>
<dbReference type="SUPFAM" id="SSF57850">
    <property type="entry name" value="RING/U-box"/>
    <property type="match status" value="1"/>
</dbReference>
<evidence type="ECO:0000313" key="5">
    <source>
        <dbReference type="EMBL" id="EER04784.1"/>
    </source>
</evidence>
<dbReference type="GO" id="GO:0008270">
    <property type="term" value="F:zinc ion binding"/>
    <property type="evidence" value="ECO:0007669"/>
    <property type="project" value="UniProtKB-KW"/>
</dbReference>
<evidence type="ECO:0000256" key="3">
    <source>
        <dbReference type="SAM" id="Phobius"/>
    </source>
</evidence>
<keyword evidence="3" id="KW-1133">Transmembrane helix</keyword>
<dbReference type="PROSITE" id="PS50089">
    <property type="entry name" value="ZF_RING_2"/>
    <property type="match status" value="1"/>
</dbReference>
<feature type="domain" description="RING-type" evidence="4">
    <location>
        <begin position="99"/>
        <end position="183"/>
    </location>
</feature>
<dbReference type="InterPro" id="IPR013083">
    <property type="entry name" value="Znf_RING/FYVE/PHD"/>
</dbReference>
<dbReference type="Proteomes" id="UP000007800">
    <property type="component" value="Unassembled WGS sequence"/>
</dbReference>
<dbReference type="InterPro" id="IPR001841">
    <property type="entry name" value="Znf_RING"/>
</dbReference>
<feature type="region of interest" description="Disordered" evidence="2">
    <location>
        <begin position="112"/>
        <end position="137"/>
    </location>
</feature>
<keyword evidence="3" id="KW-0472">Membrane</keyword>